<protein>
    <submittedName>
        <fullName evidence="2">Uncharacterized protein</fullName>
    </submittedName>
</protein>
<reference evidence="2" key="1">
    <citation type="submission" date="2023-10" db="EMBL/GenBank/DDBJ databases">
        <authorList>
            <person name="Domelevo Entfellner J.-B."/>
        </authorList>
    </citation>
    <scope>NUCLEOTIDE SEQUENCE</scope>
</reference>
<keyword evidence="3" id="KW-1185">Reference proteome</keyword>
<dbReference type="AlphaFoldDB" id="A0AA86T2K3"/>
<feature type="compositionally biased region" description="Acidic residues" evidence="1">
    <location>
        <begin position="17"/>
        <end position="35"/>
    </location>
</feature>
<evidence type="ECO:0000313" key="3">
    <source>
        <dbReference type="Proteomes" id="UP001189624"/>
    </source>
</evidence>
<dbReference type="Gramene" id="rna-AYBTSS11_LOCUS27775">
    <property type="protein sequence ID" value="CAJ1975649.1"/>
    <property type="gene ID" value="gene-AYBTSS11_LOCUS27775"/>
</dbReference>
<sequence length="60" mass="7085">MELEPELRRNKQNTLDWGDDGTSMEDYDEKLDIETEVSNASNLKHTLEPKEQPRRERKAP</sequence>
<dbReference type="EMBL" id="OY731406">
    <property type="protein sequence ID" value="CAJ1975649.1"/>
    <property type="molecule type" value="Genomic_DNA"/>
</dbReference>
<feature type="non-terminal residue" evidence="2">
    <location>
        <position position="60"/>
    </location>
</feature>
<evidence type="ECO:0000256" key="1">
    <source>
        <dbReference type="SAM" id="MobiDB-lite"/>
    </source>
</evidence>
<evidence type="ECO:0000313" key="2">
    <source>
        <dbReference type="EMBL" id="CAJ1975649.1"/>
    </source>
</evidence>
<feature type="compositionally biased region" description="Basic and acidic residues" evidence="1">
    <location>
        <begin position="45"/>
        <end position="60"/>
    </location>
</feature>
<proteinExistence type="predicted"/>
<dbReference type="Proteomes" id="UP001189624">
    <property type="component" value="Chromosome 9"/>
</dbReference>
<name>A0AA86T2K3_9FABA</name>
<gene>
    <name evidence="2" type="ORF">AYBTSS11_LOCUS27775</name>
</gene>
<organism evidence="2 3">
    <name type="scientific">Sphenostylis stenocarpa</name>
    <dbReference type="NCBI Taxonomy" id="92480"/>
    <lineage>
        <taxon>Eukaryota</taxon>
        <taxon>Viridiplantae</taxon>
        <taxon>Streptophyta</taxon>
        <taxon>Embryophyta</taxon>
        <taxon>Tracheophyta</taxon>
        <taxon>Spermatophyta</taxon>
        <taxon>Magnoliopsida</taxon>
        <taxon>eudicotyledons</taxon>
        <taxon>Gunneridae</taxon>
        <taxon>Pentapetalae</taxon>
        <taxon>rosids</taxon>
        <taxon>fabids</taxon>
        <taxon>Fabales</taxon>
        <taxon>Fabaceae</taxon>
        <taxon>Papilionoideae</taxon>
        <taxon>50 kb inversion clade</taxon>
        <taxon>NPAAA clade</taxon>
        <taxon>indigoferoid/millettioid clade</taxon>
        <taxon>Phaseoleae</taxon>
        <taxon>Sphenostylis</taxon>
    </lineage>
</organism>
<accession>A0AA86T2K3</accession>
<feature type="region of interest" description="Disordered" evidence="1">
    <location>
        <begin position="1"/>
        <end position="60"/>
    </location>
</feature>